<dbReference type="Proteomes" id="UP000655868">
    <property type="component" value="Unassembled WGS sequence"/>
</dbReference>
<dbReference type="InterPro" id="IPR003399">
    <property type="entry name" value="Mce/MlaD"/>
</dbReference>
<keyword evidence="1" id="KW-0732">Signal</keyword>
<gene>
    <name evidence="3" type="ORF">JGU71_09365</name>
</gene>
<name>A0A934U3Q2_9NOCA</name>
<proteinExistence type="predicted"/>
<dbReference type="RefSeq" id="WP_199703810.1">
    <property type="nucleotide sequence ID" value="NZ_JAEMNV010000003.1"/>
</dbReference>
<comment type="caution">
    <text evidence="3">The sequence shown here is derived from an EMBL/GenBank/DDBJ whole genome shotgun (WGS) entry which is preliminary data.</text>
</comment>
<accession>A0A934U3Q2</accession>
<sequence>MKIPAPVSLVMLLAMTLVCSAYMAVAVLDIDPRRDTNTITVLVDSSGGLMETSEVDLRGMKIGRVRQISTTADGLAVEIEVDAAYPIPVDSEVRIGNLSAAGEQYLDFRPPSADGPYLGDGAIVPATQVKASATVSDTLTKIDSLTGQLDAATLERLVTTVSVGNKGREADIANLSRATMMFAQMLQDKKDPITRLYVNLQTLGDNFDGYGSVLGDTTPVVSALTPNGVQIIQEFEEYSHVAEHVWDHPIGPLVAKIGEYLALLAPDLALVSTVVKPATSQLRPLRVDLGSIMNILLTVFPDGGPARVAVAVPNK</sequence>
<dbReference type="Pfam" id="PF02470">
    <property type="entry name" value="MlaD"/>
    <property type="match status" value="1"/>
</dbReference>
<dbReference type="AlphaFoldDB" id="A0A934U3Q2"/>
<evidence type="ECO:0000256" key="1">
    <source>
        <dbReference type="SAM" id="SignalP"/>
    </source>
</evidence>
<feature type="chain" id="PRO_5036944997" evidence="1">
    <location>
        <begin position="24"/>
        <end position="315"/>
    </location>
</feature>
<dbReference type="EMBL" id="JAEMNV010000003">
    <property type="protein sequence ID" value="MBJ8339093.1"/>
    <property type="molecule type" value="Genomic_DNA"/>
</dbReference>
<protein>
    <submittedName>
        <fullName evidence="3">MCE family protein</fullName>
    </submittedName>
</protein>
<feature type="domain" description="Mce/MlaD" evidence="2">
    <location>
        <begin position="36"/>
        <end position="111"/>
    </location>
</feature>
<evidence type="ECO:0000259" key="2">
    <source>
        <dbReference type="Pfam" id="PF02470"/>
    </source>
</evidence>
<reference evidence="3" key="1">
    <citation type="submission" date="2020-12" db="EMBL/GenBank/DDBJ databases">
        <title>Antrihabitans popcorni sp. nov. and Antrihabitans auranticaus sp. nov., isolated from a larva cave.</title>
        <authorList>
            <person name="Lee S.D."/>
            <person name="Kim I.S."/>
        </authorList>
    </citation>
    <scope>NUCLEOTIDE SEQUENCE</scope>
    <source>
        <strain evidence="3">YC3-6</strain>
    </source>
</reference>
<evidence type="ECO:0000313" key="4">
    <source>
        <dbReference type="Proteomes" id="UP000655868"/>
    </source>
</evidence>
<feature type="signal peptide" evidence="1">
    <location>
        <begin position="1"/>
        <end position="23"/>
    </location>
</feature>
<dbReference type="PANTHER" id="PTHR33371">
    <property type="entry name" value="INTERMEMBRANE PHOSPHOLIPID TRANSPORT SYSTEM BINDING PROTEIN MLAD-RELATED"/>
    <property type="match status" value="1"/>
</dbReference>
<organism evidence="3 4">
    <name type="scientific">Antrihabitans stalagmiti</name>
    <dbReference type="NCBI Taxonomy" id="2799499"/>
    <lineage>
        <taxon>Bacteria</taxon>
        <taxon>Bacillati</taxon>
        <taxon>Actinomycetota</taxon>
        <taxon>Actinomycetes</taxon>
        <taxon>Mycobacteriales</taxon>
        <taxon>Nocardiaceae</taxon>
        <taxon>Antrihabitans</taxon>
    </lineage>
</organism>
<keyword evidence="4" id="KW-1185">Reference proteome</keyword>
<dbReference type="InterPro" id="IPR052336">
    <property type="entry name" value="MlaD_Phospholipid_Transporter"/>
</dbReference>
<dbReference type="GO" id="GO:0005576">
    <property type="term" value="C:extracellular region"/>
    <property type="evidence" value="ECO:0007669"/>
    <property type="project" value="TreeGrafter"/>
</dbReference>
<evidence type="ECO:0000313" key="3">
    <source>
        <dbReference type="EMBL" id="MBJ8339093.1"/>
    </source>
</evidence>
<dbReference type="PANTHER" id="PTHR33371:SF16">
    <property type="entry name" value="MCE-FAMILY PROTEIN MCE3F"/>
    <property type="match status" value="1"/>
</dbReference>